<feature type="coiled-coil region" evidence="1">
    <location>
        <begin position="196"/>
        <end position="223"/>
    </location>
</feature>
<organism evidence="2 3">
    <name type="scientific">Intoshia linei</name>
    <dbReference type="NCBI Taxonomy" id="1819745"/>
    <lineage>
        <taxon>Eukaryota</taxon>
        <taxon>Metazoa</taxon>
        <taxon>Spiralia</taxon>
        <taxon>Lophotrochozoa</taxon>
        <taxon>Mesozoa</taxon>
        <taxon>Orthonectida</taxon>
        <taxon>Rhopaluridae</taxon>
        <taxon>Intoshia</taxon>
    </lineage>
</organism>
<dbReference type="GO" id="GO:0035253">
    <property type="term" value="C:ciliary rootlet"/>
    <property type="evidence" value="ECO:0007669"/>
    <property type="project" value="TreeGrafter"/>
</dbReference>
<dbReference type="GO" id="GO:0036064">
    <property type="term" value="C:ciliary basal body"/>
    <property type="evidence" value="ECO:0007669"/>
    <property type="project" value="TreeGrafter"/>
</dbReference>
<proteinExistence type="predicted"/>
<dbReference type="PANTHER" id="PTHR46518">
    <property type="entry name" value="COILED-COIL DOMAIN-CONTAINING PROTEIN 151"/>
    <property type="match status" value="1"/>
</dbReference>
<dbReference type="OrthoDB" id="10255247at2759"/>
<dbReference type="GO" id="GO:0003341">
    <property type="term" value="P:cilium movement"/>
    <property type="evidence" value="ECO:0007669"/>
    <property type="project" value="InterPro"/>
</dbReference>
<dbReference type="AlphaFoldDB" id="A0A177B8I1"/>
<feature type="coiled-coil region" evidence="1">
    <location>
        <begin position="332"/>
        <end position="359"/>
    </location>
</feature>
<comment type="caution">
    <text evidence="2">The sequence shown here is derived from an EMBL/GenBank/DDBJ whole genome shotgun (WGS) entry which is preliminary data.</text>
</comment>
<name>A0A177B8I1_9BILA</name>
<evidence type="ECO:0000313" key="3">
    <source>
        <dbReference type="Proteomes" id="UP000078046"/>
    </source>
</evidence>
<dbReference type="PANTHER" id="PTHR46518:SF1">
    <property type="entry name" value="OUTER DYNEIN ARM-DOCKING COMPLEX SUBUNIT 3"/>
    <property type="match status" value="1"/>
</dbReference>
<dbReference type="GO" id="GO:0036158">
    <property type="term" value="P:outer dynein arm assembly"/>
    <property type="evidence" value="ECO:0007669"/>
    <property type="project" value="InterPro"/>
</dbReference>
<keyword evidence="1" id="KW-0175">Coiled coil</keyword>
<evidence type="ECO:0000256" key="1">
    <source>
        <dbReference type="SAM" id="Coils"/>
    </source>
</evidence>
<dbReference type="EMBL" id="LWCA01000134">
    <property type="protein sequence ID" value="OAF70545.1"/>
    <property type="molecule type" value="Genomic_DNA"/>
</dbReference>
<gene>
    <name evidence="2" type="ORF">A3Q56_01699</name>
</gene>
<sequence length="538" mass="62954">MSNTKLSVLVQKCEELKKKMVLMEGDRKAFYENSEWEQKKNKDTISKLRMKYKEIYHNRADKMKADAELISNSLADAPEEKKCFKNKPGLIALDLINNKHKDYVNQLNYLRYTTENYKKTLSATETKYDEMVKDVSESKATDQGESDVAKETRNLENKLEKSKLKCREAIHIHQTYDSIKYTMLQECQTFSQKLDMVESEIQLSNAEHENQKKINEQATLSRDTSRVILEKQEKEIYASRKKREVDLSNVRKQAEEKRLQYDRRMAATSLKDEEGSNIEKYEKMNETDQNKITTYEQATIKIKEATGVTDTQEVVIRFENQGETEKRLQSMKEDNEKLLIRQQEEYDELKQNFENMKYTGENKISDGERVLEEKFDELKSIENTLQLNNKNLNNSTTLLLAVKSGINHLTDKLKQLKTTSTELQKVKIPPESDEYILDQLSICEDKMIKLLEDMNGEDIDTVWNMMTENEYISIVDTKQPQYNTHVKIGEGHKETAFDEEDSGDDQEVLTRLIIKKQSQNILETKNKRKVGGRKKEKK</sequence>
<reference evidence="2 3" key="1">
    <citation type="submission" date="2016-04" db="EMBL/GenBank/DDBJ databases">
        <title>The genome of Intoshia linei affirms orthonectids as highly simplified spiralians.</title>
        <authorList>
            <person name="Mikhailov K.V."/>
            <person name="Slusarev G.S."/>
            <person name="Nikitin M.A."/>
            <person name="Logacheva M.D."/>
            <person name="Penin A."/>
            <person name="Aleoshin V."/>
            <person name="Panchin Y.V."/>
        </authorList>
    </citation>
    <scope>NUCLEOTIDE SEQUENCE [LARGE SCALE GENOMIC DNA]</scope>
    <source>
        <strain evidence="2">Intl2013</strain>
        <tissue evidence="2">Whole animal</tissue>
    </source>
</reference>
<protein>
    <submittedName>
        <fullName evidence="2">Coiled-coil domain-containing protein</fullName>
    </submittedName>
</protein>
<keyword evidence="3" id="KW-1185">Reference proteome</keyword>
<dbReference type="GO" id="GO:0097542">
    <property type="term" value="C:ciliary tip"/>
    <property type="evidence" value="ECO:0007669"/>
    <property type="project" value="TreeGrafter"/>
</dbReference>
<dbReference type="Proteomes" id="UP000078046">
    <property type="component" value="Unassembled WGS sequence"/>
</dbReference>
<dbReference type="InterPro" id="IPR033192">
    <property type="entry name" value="ODAD3"/>
</dbReference>
<evidence type="ECO:0000313" key="2">
    <source>
        <dbReference type="EMBL" id="OAF70545.1"/>
    </source>
</evidence>
<accession>A0A177B8I1</accession>